<sequence>MFTDCHFANVHPDDDGPLAAWSLMKLPDIGGMIKNKIMKLMGGAKFEPWRGWPVREEEAMEFDPNGGLPDDSEREITKICCSKPMRKCITIGEPTVVVRALPAPVFTSLLHADQGHAVQRCRCAPTRRRLGCGGRREAQEFL</sequence>
<dbReference type="Proteomes" id="UP000604046">
    <property type="component" value="Unassembled WGS sequence"/>
</dbReference>
<comment type="caution">
    <text evidence="1">The sequence shown here is derived from an EMBL/GenBank/DDBJ whole genome shotgun (WGS) entry which is preliminary data.</text>
</comment>
<reference evidence="1" key="1">
    <citation type="submission" date="2021-02" db="EMBL/GenBank/DDBJ databases">
        <authorList>
            <person name="Dougan E. K."/>
            <person name="Rhodes N."/>
            <person name="Thang M."/>
            <person name="Chan C."/>
        </authorList>
    </citation>
    <scope>NUCLEOTIDE SEQUENCE</scope>
</reference>
<dbReference type="EMBL" id="CAJNDS010000027">
    <property type="protein sequence ID" value="CAE6923752.1"/>
    <property type="molecule type" value="Genomic_DNA"/>
</dbReference>
<name>A0A812GLM0_9DINO</name>
<protein>
    <submittedName>
        <fullName evidence="1">Uncharacterized protein</fullName>
    </submittedName>
</protein>
<proteinExistence type="predicted"/>
<gene>
    <name evidence="1" type="ORF">SNAT2548_LOCUS558</name>
</gene>
<evidence type="ECO:0000313" key="2">
    <source>
        <dbReference type="Proteomes" id="UP000604046"/>
    </source>
</evidence>
<keyword evidence="2" id="KW-1185">Reference proteome</keyword>
<evidence type="ECO:0000313" key="1">
    <source>
        <dbReference type="EMBL" id="CAE6923752.1"/>
    </source>
</evidence>
<accession>A0A812GLM0</accession>
<dbReference type="AlphaFoldDB" id="A0A812GLM0"/>
<organism evidence="1 2">
    <name type="scientific">Symbiodinium natans</name>
    <dbReference type="NCBI Taxonomy" id="878477"/>
    <lineage>
        <taxon>Eukaryota</taxon>
        <taxon>Sar</taxon>
        <taxon>Alveolata</taxon>
        <taxon>Dinophyceae</taxon>
        <taxon>Suessiales</taxon>
        <taxon>Symbiodiniaceae</taxon>
        <taxon>Symbiodinium</taxon>
    </lineage>
</organism>
<dbReference type="OrthoDB" id="406068at2759"/>